<proteinExistence type="predicted"/>
<organism evidence="1">
    <name type="scientific">Arundo donax</name>
    <name type="common">Giant reed</name>
    <name type="synonym">Donax arundinaceus</name>
    <dbReference type="NCBI Taxonomy" id="35708"/>
    <lineage>
        <taxon>Eukaryota</taxon>
        <taxon>Viridiplantae</taxon>
        <taxon>Streptophyta</taxon>
        <taxon>Embryophyta</taxon>
        <taxon>Tracheophyta</taxon>
        <taxon>Spermatophyta</taxon>
        <taxon>Magnoliopsida</taxon>
        <taxon>Liliopsida</taxon>
        <taxon>Poales</taxon>
        <taxon>Poaceae</taxon>
        <taxon>PACMAD clade</taxon>
        <taxon>Arundinoideae</taxon>
        <taxon>Arundineae</taxon>
        <taxon>Arundo</taxon>
    </lineage>
</organism>
<sequence>MYYYSNTFRHFGSKIKRRCSLT</sequence>
<evidence type="ECO:0000313" key="1">
    <source>
        <dbReference type="EMBL" id="JAE23159.1"/>
    </source>
</evidence>
<reference evidence="1" key="2">
    <citation type="journal article" date="2015" name="Data Brief">
        <title>Shoot transcriptome of the giant reed, Arundo donax.</title>
        <authorList>
            <person name="Barrero R.A."/>
            <person name="Guerrero F.D."/>
            <person name="Moolhuijzen P."/>
            <person name="Goolsby J.A."/>
            <person name="Tidwell J."/>
            <person name="Bellgard S.E."/>
            <person name="Bellgard M.I."/>
        </authorList>
    </citation>
    <scope>NUCLEOTIDE SEQUENCE</scope>
    <source>
        <tissue evidence="1">Shoot tissue taken approximately 20 cm above the soil surface</tissue>
    </source>
</reference>
<dbReference type="EMBL" id="GBRH01174737">
    <property type="protein sequence ID" value="JAE23159.1"/>
    <property type="molecule type" value="Transcribed_RNA"/>
</dbReference>
<reference evidence="1" key="1">
    <citation type="submission" date="2014-09" db="EMBL/GenBank/DDBJ databases">
        <authorList>
            <person name="Magalhaes I.L.F."/>
            <person name="Oliveira U."/>
            <person name="Santos F.R."/>
            <person name="Vidigal T.H.D.A."/>
            <person name="Brescovit A.D."/>
            <person name="Santos A.J."/>
        </authorList>
    </citation>
    <scope>NUCLEOTIDE SEQUENCE</scope>
    <source>
        <tissue evidence="1">Shoot tissue taken approximately 20 cm above the soil surface</tissue>
    </source>
</reference>
<dbReference type="AlphaFoldDB" id="A0A0A9GID7"/>
<protein>
    <submittedName>
        <fullName evidence="1">Uncharacterized protein</fullName>
    </submittedName>
</protein>
<accession>A0A0A9GID7</accession>
<name>A0A0A9GID7_ARUDO</name>